<dbReference type="RefSeq" id="WP_132210936.1">
    <property type="nucleotide sequence ID" value="NZ_SLWN01000007.1"/>
</dbReference>
<proteinExistence type="predicted"/>
<comment type="caution">
    <text evidence="1">The sequence shown here is derived from an EMBL/GenBank/DDBJ whole genome shotgun (WGS) entry which is preliminary data.</text>
</comment>
<protein>
    <recommendedName>
        <fullName evidence="3">DUF1579 domain-containing protein</fullName>
    </recommendedName>
</protein>
<dbReference type="EMBL" id="SLWN01000007">
    <property type="protein sequence ID" value="TCO26284.1"/>
    <property type="molecule type" value="Genomic_DNA"/>
</dbReference>
<evidence type="ECO:0000313" key="1">
    <source>
        <dbReference type="EMBL" id="TCO26284.1"/>
    </source>
</evidence>
<organism evidence="1 2">
    <name type="scientific">Kribbella steppae</name>
    <dbReference type="NCBI Taxonomy" id="2512223"/>
    <lineage>
        <taxon>Bacteria</taxon>
        <taxon>Bacillati</taxon>
        <taxon>Actinomycetota</taxon>
        <taxon>Actinomycetes</taxon>
        <taxon>Propionibacteriales</taxon>
        <taxon>Kribbellaceae</taxon>
        <taxon>Kribbella</taxon>
    </lineage>
</organism>
<evidence type="ECO:0000313" key="2">
    <source>
        <dbReference type="Proteomes" id="UP000294508"/>
    </source>
</evidence>
<name>A0A4R2HE46_9ACTN</name>
<gene>
    <name evidence="1" type="ORF">EV652_107175</name>
</gene>
<evidence type="ECO:0008006" key="3">
    <source>
        <dbReference type="Google" id="ProtNLM"/>
    </source>
</evidence>
<dbReference type="OrthoDB" id="8481162at2"/>
<dbReference type="AlphaFoldDB" id="A0A4R2HE46"/>
<sequence length="137" mass="15239">MSDELKELDRLVGDWEISGGATGTTTYEWMDGGYFLLQRGLLEQHGHQVRFTEIIGREHKFGEEPGADLISRVYDAEGNTLDYVYEIEGDVLTIWGGFKGAPAYFRGTFSADGDRLDGDWVYPGGGGYQATMVRRAS</sequence>
<accession>A0A4R2HE46</accession>
<dbReference type="Proteomes" id="UP000294508">
    <property type="component" value="Unassembled WGS sequence"/>
</dbReference>
<keyword evidence="2" id="KW-1185">Reference proteome</keyword>
<reference evidence="1 2" key="1">
    <citation type="journal article" date="2015" name="Stand. Genomic Sci.">
        <title>Genomic Encyclopedia of Bacterial and Archaeal Type Strains, Phase III: the genomes of soil and plant-associated and newly described type strains.</title>
        <authorList>
            <person name="Whitman W.B."/>
            <person name="Woyke T."/>
            <person name="Klenk H.P."/>
            <person name="Zhou Y."/>
            <person name="Lilburn T.G."/>
            <person name="Beck B.J."/>
            <person name="De Vos P."/>
            <person name="Vandamme P."/>
            <person name="Eisen J.A."/>
            <person name="Garrity G."/>
            <person name="Hugenholtz P."/>
            <person name="Kyrpides N.C."/>
        </authorList>
    </citation>
    <scope>NUCLEOTIDE SEQUENCE [LARGE SCALE GENOMIC DNA]</scope>
    <source>
        <strain evidence="1 2">VKM Ac-2572</strain>
    </source>
</reference>